<evidence type="ECO:0000313" key="16">
    <source>
        <dbReference type="EMBL" id="SHO66159.1"/>
    </source>
</evidence>
<evidence type="ECO:0000256" key="7">
    <source>
        <dbReference type="ARBA" id="ARBA00043951"/>
    </source>
</evidence>
<evidence type="ECO:0000256" key="8">
    <source>
        <dbReference type="ARBA" id="ARBA00044254"/>
    </source>
</evidence>
<dbReference type="GO" id="GO:0019698">
    <property type="term" value="P:D-galacturonate catabolic process"/>
    <property type="evidence" value="ECO:0007669"/>
    <property type="project" value="TreeGrafter"/>
</dbReference>
<comment type="function">
    <text evidence="10">Catalyzes the phosphorylation of 2-keto-3-deoxygluconate (KDG) to produce 2-keto-3-deoxy-6-phosphogluconate (KDPG).</text>
</comment>
<dbReference type="InterPro" id="IPR050306">
    <property type="entry name" value="PfkB_Carbo_kinase"/>
</dbReference>
<evidence type="ECO:0000256" key="2">
    <source>
        <dbReference type="ARBA" id="ARBA00022679"/>
    </source>
</evidence>
<keyword evidence="4 16" id="KW-0418">Kinase</keyword>
<evidence type="ECO:0000256" key="11">
    <source>
        <dbReference type="ARBA" id="ARBA00066369"/>
    </source>
</evidence>
<dbReference type="PANTHER" id="PTHR43085:SF15">
    <property type="entry name" value="2-DEHYDRO-3-DEOXYGLUCONOKINASE"/>
    <property type="match status" value="1"/>
</dbReference>
<dbReference type="Gene3D" id="3.40.1190.20">
    <property type="match status" value="1"/>
</dbReference>
<evidence type="ECO:0000256" key="12">
    <source>
        <dbReference type="ARBA" id="ARBA00067931"/>
    </source>
</evidence>
<dbReference type="InterPro" id="IPR002173">
    <property type="entry name" value="Carboh/pur_kinase_PfkB_CS"/>
</dbReference>
<dbReference type="GO" id="GO:0008673">
    <property type="term" value="F:2-dehydro-3-deoxygluconokinase activity"/>
    <property type="evidence" value="ECO:0007669"/>
    <property type="project" value="UniProtKB-EC"/>
</dbReference>
<keyword evidence="2" id="KW-0808">Transferase</keyword>
<dbReference type="Proteomes" id="UP000186406">
    <property type="component" value="Unassembled WGS sequence"/>
</dbReference>
<dbReference type="STRING" id="1123029.SAMN02745172_02814"/>
<dbReference type="Pfam" id="PF00294">
    <property type="entry name" value="PfkB"/>
    <property type="match status" value="1"/>
</dbReference>
<proteinExistence type="inferred from homology"/>
<accession>A0A1M7ZMX8</accession>
<dbReference type="InterPro" id="IPR011611">
    <property type="entry name" value="PfkB_dom"/>
</dbReference>
<dbReference type="PROSITE" id="PS00584">
    <property type="entry name" value="PFKB_KINASES_2"/>
    <property type="match status" value="1"/>
</dbReference>
<keyword evidence="6" id="KW-0119">Carbohydrate metabolism</keyword>
<dbReference type="FunFam" id="3.40.1190.20:FF:000011">
    <property type="entry name" value="2-dehydro-3-deoxygluconokinase, putative"/>
    <property type="match status" value="1"/>
</dbReference>
<evidence type="ECO:0000259" key="15">
    <source>
        <dbReference type="Pfam" id="PF00294"/>
    </source>
</evidence>
<comment type="catalytic activity">
    <reaction evidence="9">
        <text>2-dehydro-3-deoxy-D-gluconate + ATP = 2-dehydro-3-deoxy-6-phospho-D-gluconate + ADP + H(+)</text>
        <dbReference type="Rhea" id="RHEA:14797"/>
        <dbReference type="ChEBI" id="CHEBI:15378"/>
        <dbReference type="ChEBI" id="CHEBI:30616"/>
        <dbReference type="ChEBI" id="CHEBI:57569"/>
        <dbReference type="ChEBI" id="CHEBI:57990"/>
        <dbReference type="ChEBI" id="CHEBI:456216"/>
        <dbReference type="EC" id="2.7.1.45"/>
    </reaction>
</comment>
<evidence type="ECO:0000256" key="4">
    <source>
        <dbReference type="ARBA" id="ARBA00022777"/>
    </source>
</evidence>
<dbReference type="OrthoDB" id="9776822at2"/>
<evidence type="ECO:0000256" key="1">
    <source>
        <dbReference type="ARBA" id="ARBA00010688"/>
    </source>
</evidence>
<gene>
    <name evidence="16" type="ORF">SAMN02745172_02814</name>
</gene>
<evidence type="ECO:0000256" key="5">
    <source>
        <dbReference type="ARBA" id="ARBA00022840"/>
    </source>
</evidence>
<dbReference type="CDD" id="cd01166">
    <property type="entry name" value="KdgK"/>
    <property type="match status" value="1"/>
</dbReference>
<protein>
    <recommendedName>
        <fullName evidence="12">2-dehydro-3-deoxygluconokinase</fullName>
        <ecNumber evidence="11">2.7.1.45</ecNumber>
    </recommendedName>
    <alternativeName>
        <fullName evidence="13">2-keto-3-deoxygluconokinase</fullName>
    </alternativeName>
    <alternativeName>
        <fullName evidence="14">3-deoxy-2-oxo-D-gluconate kinase</fullName>
    </alternativeName>
    <alternativeName>
        <fullName evidence="8">KDG kinase</fullName>
    </alternativeName>
</protein>
<comment type="pathway">
    <text evidence="7">Carbohydrate acid metabolism; 2-dehydro-3-deoxy-D-gluconate degradation; D-glyceraldehyde 3-phosphate and pyruvate from 2-dehydro-3-deoxy-D-gluconate: step 1/2.</text>
</comment>
<evidence type="ECO:0000256" key="3">
    <source>
        <dbReference type="ARBA" id="ARBA00022741"/>
    </source>
</evidence>
<keyword evidence="3" id="KW-0547">Nucleotide-binding</keyword>
<evidence type="ECO:0000313" key="17">
    <source>
        <dbReference type="Proteomes" id="UP000186406"/>
    </source>
</evidence>
<evidence type="ECO:0000256" key="9">
    <source>
        <dbReference type="ARBA" id="ARBA00050729"/>
    </source>
</evidence>
<organism evidence="16 17">
    <name type="scientific">Pseudoxanthobacter soli DSM 19599</name>
    <dbReference type="NCBI Taxonomy" id="1123029"/>
    <lineage>
        <taxon>Bacteria</taxon>
        <taxon>Pseudomonadati</taxon>
        <taxon>Pseudomonadota</taxon>
        <taxon>Alphaproteobacteria</taxon>
        <taxon>Hyphomicrobiales</taxon>
        <taxon>Segnochrobactraceae</taxon>
        <taxon>Pseudoxanthobacter</taxon>
    </lineage>
</organism>
<dbReference type="GO" id="GO:0006974">
    <property type="term" value="P:DNA damage response"/>
    <property type="evidence" value="ECO:0007669"/>
    <property type="project" value="TreeGrafter"/>
</dbReference>
<dbReference type="AlphaFoldDB" id="A0A1M7ZMX8"/>
<comment type="similarity">
    <text evidence="1">Belongs to the carbohydrate kinase PfkB family.</text>
</comment>
<sequence>MVSEAVSSRALRFSSIASIGECMVELGVAPDGTTALGFGGDTLNTAIYLARLVAKQGVAVDYVTAVGRDPFSDRMVSAWEAEGVGTALVRRHPDRIAGLYAITTAADGERSFTYWRGEAAARTLFDAPDAGFEAALLGHDVLYLSAISVAILPAAGRERLIALLERHRANGGTVAFDSNYRPRLWASKTEAQETVERLWRVATVAFPSVDDEMALFDEADEDTVIARLKGYGHRECILKRGPNGPLIVAGGTSTAPLAVPPPAKAVDTTAAGDSFNAGYLAARALGAGVEDAALAGHSLAATVIRHRGAIIPLAAMPA</sequence>
<dbReference type="GO" id="GO:0005829">
    <property type="term" value="C:cytosol"/>
    <property type="evidence" value="ECO:0007669"/>
    <property type="project" value="TreeGrafter"/>
</dbReference>
<evidence type="ECO:0000256" key="10">
    <source>
        <dbReference type="ARBA" id="ARBA00054997"/>
    </source>
</evidence>
<evidence type="ECO:0000256" key="6">
    <source>
        <dbReference type="ARBA" id="ARBA00023277"/>
    </source>
</evidence>
<dbReference type="PANTHER" id="PTHR43085">
    <property type="entry name" value="HEXOKINASE FAMILY MEMBER"/>
    <property type="match status" value="1"/>
</dbReference>
<keyword evidence="17" id="KW-1185">Reference proteome</keyword>
<dbReference type="RefSeq" id="WP_073629692.1">
    <property type="nucleotide sequence ID" value="NZ_FRXO01000005.1"/>
</dbReference>
<keyword evidence="5" id="KW-0067">ATP-binding</keyword>
<dbReference type="InterPro" id="IPR029056">
    <property type="entry name" value="Ribokinase-like"/>
</dbReference>
<dbReference type="GO" id="GO:0005524">
    <property type="term" value="F:ATP binding"/>
    <property type="evidence" value="ECO:0007669"/>
    <property type="project" value="UniProtKB-KW"/>
</dbReference>
<name>A0A1M7ZMX8_9HYPH</name>
<feature type="domain" description="Carbohydrate kinase PfkB" evidence="15">
    <location>
        <begin position="15"/>
        <end position="313"/>
    </location>
</feature>
<evidence type="ECO:0000256" key="13">
    <source>
        <dbReference type="ARBA" id="ARBA00075711"/>
    </source>
</evidence>
<dbReference type="SUPFAM" id="SSF53613">
    <property type="entry name" value="Ribokinase-like"/>
    <property type="match status" value="1"/>
</dbReference>
<dbReference type="EC" id="2.7.1.45" evidence="11"/>
<dbReference type="EMBL" id="FRXO01000005">
    <property type="protein sequence ID" value="SHO66159.1"/>
    <property type="molecule type" value="Genomic_DNA"/>
</dbReference>
<reference evidence="16 17" key="1">
    <citation type="submission" date="2016-12" db="EMBL/GenBank/DDBJ databases">
        <authorList>
            <person name="Song W.-J."/>
            <person name="Kurnit D.M."/>
        </authorList>
    </citation>
    <scope>NUCLEOTIDE SEQUENCE [LARGE SCALE GENOMIC DNA]</scope>
    <source>
        <strain evidence="16 17">DSM 19599</strain>
    </source>
</reference>
<dbReference type="GO" id="GO:0042840">
    <property type="term" value="P:D-glucuronate catabolic process"/>
    <property type="evidence" value="ECO:0007669"/>
    <property type="project" value="TreeGrafter"/>
</dbReference>
<evidence type="ECO:0000256" key="14">
    <source>
        <dbReference type="ARBA" id="ARBA00080545"/>
    </source>
</evidence>